<evidence type="ECO:0000313" key="8">
    <source>
        <dbReference type="EMBL" id="ULN42214.1"/>
    </source>
</evidence>
<evidence type="ECO:0000256" key="3">
    <source>
        <dbReference type="ARBA" id="ARBA00022989"/>
    </source>
</evidence>
<keyword evidence="4 6" id="KW-0472">Membrane</keyword>
<evidence type="ECO:0000256" key="4">
    <source>
        <dbReference type="ARBA" id="ARBA00023136"/>
    </source>
</evidence>
<dbReference type="GO" id="GO:0016874">
    <property type="term" value="F:ligase activity"/>
    <property type="evidence" value="ECO:0007669"/>
    <property type="project" value="UniProtKB-KW"/>
</dbReference>
<feature type="transmembrane region" description="Helical" evidence="6">
    <location>
        <begin position="335"/>
        <end position="358"/>
    </location>
</feature>
<feature type="transmembrane region" description="Helical" evidence="6">
    <location>
        <begin position="370"/>
        <end position="390"/>
    </location>
</feature>
<feature type="transmembrane region" description="Helical" evidence="6">
    <location>
        <begin position="217"/>
        <end position="241"/>
    </location>
</feature>
<comment type="subcellular location">
    <subcellularLocation>
        <location evidence="1">Membrane</location>
        <topology evidence="1">Multi-pass membrane protein</topology>
    </subcellularLocation>
</comment>
<dbReference type="InterPro" id="IPR051533">
    <property type="entry name" value="WaaL-like"/>
</dbReference>
<feature type="transmembrane region" description="Helical" evidence="6">
    <location>
        <begin position="402"/>
        <end position="423"/>
    </location>
</feature>
<feature type="transmembrane region" description="Helical" evidence="6">
    <location>
        <begin position="178"/>
        <end position="197"/>
    </location>
</feature>
<dbReference type="Proteomes" id="UP001055337">
    <property type="component" value="Chromosome"/>
</dbReference>
<feature type="transmembrane region" description="Helical" evidence="6">
    <location>
        <begin position="97"/>
        <end position="118"/>
    </location>
</feature>
<feature type="transmembrane region" description="Helical" evidence="6">
    <location>
        <begin position="130"/>
        <end position="147"/>
    </location>
</feature>
<evidence type="ECO:0000313" key="9">
    <source>
        <dbReference type="Proteomes" id="UP001055337"/>
    </source>
</evidence>
<gene>
    <name evidence="8" type="ORF">MI149_03530</name>
</gene>
<dbReference type="Pfam" id="PF04932">
    <property type="entry name" value="Wzy_C"/>
    <property type="match status" value="1"/>
</dbReference>
<evidence type="ECO:0000256" key="5">
    <source>
        <dbReference type="SAM" id="MobiDB-lite"/>
    </source>
</evidence>
<organism evidence="8 9">
    <name type="scientific">Mycolicibacterium crocinum</name>
    <dbReference type="NCBI Taxonomy" id="388459"/>
    <lineage>
        <taxon>Bacteria</taxon>
        <taxon>Bacillati</taxon>
        <taxon>Actinomycetota</taxon>
        <taxon>Actinomycetes</taxon>
        <taxon>Mycobacteriales</taxon>
        <taxon>Mycobacteriaceae</taxon>
        <taxon>Mycolicibacterium</taxon>
    </lineage>
</organism>
<proteinExistence type="predicted"/>
<feature type="domain" description="O-antigen ligase-related" evidence="7">
    <location>
        <begin position="250"/>
        <end position="381"/>
    </location>
</feature>
<keyword evidence="2 6" id="KW-0812">Transmembrane</keyword>
<evidence type="ECO:0000256" key="1">
    <source>
        <dbReference type="ARBA" id="ARBA00004141"/>
    </source>
</evidence>
<evidence type="ECO:0000259" key="7">
    <source>
        <dbReference type="Pfam" id="PF04932"/>
    </source>
</evidence>
<dbReference type="RefSeq" id="WP_240178670.1">
    <property type="nucleotide sequence ID" value="NZ_CP092362.2"/>
</dbReference>
<keyword evidence="3 6" id="KW-1133">Transmembrane helix</keyword>
<accession>A0ABY3TR92</accession>
<name>A0ABY3TR92_9MYCO</name>
<protein>
    <submittedName>
        <fullName evidence="8">O-antigen ligase family protein</fullName>
    </submittedName>
</protein>
<feature type="transmembrane region" description="Helical" evidence="6">
    <location>
        <begin position="55"/>
        <end position="77"/>
    </location>
</feature>
<feature type="transmembrane region" description="Helical" evidence="6">
    <location>
        <begin position="153"/>
        <end position="171"/>
    </location>
</feature>
<evidence type="ECO:0000256" key="6">
    <source>
        <dbReference type="SAM" id="Phobius"/>
    </source>
</evidence>
<dbReference type="EMBL" id="CP092362">
    <property type="protein sequence ID" value="ULN42214.1"/>
    <property type="molecule type" value="Genomic_DNA"/>
</dbReference>
<feature type="region of interest" description="Disordered" evidence="5">
    <location>
        <begin position="1"/>
        <end position="32"/>
    </location>
</feature>
<reference evidence="8" key="1">
    <citation type="submission" date="2022-08" db="EMBL/GenBank/DDBJ databases">
        <title>Whole genome sequencing of non-tuberculosis mycobacteria type-strains.</title>
        <authorList>
            <person name="Igarashi Y."/>
            <person name="Osugi A."/>
            <person name="Mitarai S."/>
        </authorList>
    </citation>
    <scope>NUCLEOTIDE SEQUENCE</scope>
    <source>
        <strain evidence="8">JCM 16369</strain>
    </source>
</reference>
<keyword evidence="9" id="KW-1185">Reference proteome</keyword>
<evidence type="ECO:0000256" key="2">
    <source>
        <dbReference type="ARBA" id="ARBA00022692"/>
    </source>
</evidence>
<dbReference type="InterPro" id="IPR007016">
    <property type="entry name" value="O-antigen_ligase-rel_domated"/>
</dbReference>
<feature type="compositionally biased region" description="Polar residues" evidence="5">
    <location>
        <begin position="10"/>
        <end position="32"/>
    </location>
</feature>
<dbReference type="PANTHER" id="PTHR37422">
    <property type="entry name" value="TEICHURONIC ACID BIOSYNTHESIS PROTEIN TUAE"/>
    <property type="match status" value="1"/>
</dbReference>
<sequence>MDANGFGRNATRTFVASTPGSTRTADRSASPTTFVPAPRRVLDPKRWDLRQERRAFALLIIAAIALVVLPELITHLLVKHSPDLPPGEDTASSKLPIAHLASLGGSAALLALSGAIAVRRGRPDRNITGVLVLLIALNVPYFITMALPSPQDLIKLALSNAFILAIWNVGAPIAELKWLPIIVTGIGVYSLIGGFLAPDYMMYNTKSTKAIVGGWELAGPFGHGNVLGVYCGLAFALVPLIPKMPWRIFCAVVLVATIVASATRTALICTAAVAIWWLVSWLKSVISVRTAGTVFVAVVATATFTFPFLAWDPHAFSDRASVWASALKIWEQSPLVGMGVNWFLTGAQASANIASWAYVGTGHNLTVDNLVKSGLLGVAVLVPVLAAAVWSTRGLTVSSQQIACFGYLIAFFVVATTEAVWSLMPNLQLFPISGMVFAALAVTPSGGQATEGSS</sequence>
<feature type="transmembrane region" description="Helical" evidence="6">
    <location>
        <begin position="291"/>
        <end position="311"/>
    </location>
</feature>
<feature type="transmembrane region" description="Helical" evidence="6">
    <location>
        <begin position="248"/>
        <end position="279"/>
    </location>
</feature>
<keyword evidence="8" id="KW-0436">Ligase</keyword>
<dbReference type="PANTHER" id="PTHR37422:SF13">
    <property type="entry name" value="LIPOPOLYSACCHARIDE BIOSYNTHESIS PROTEIN PA4999-RELATED"/>
    <property type="match status" value="1"/>
</dbReference>